<feature type="region of interest" description="Disordered" evidence="1">
    <location>
        <begin position="144"/>
        <end position="197"/>
    </location>
</feature>
<protein>
    <recommendedName>
        <fullName evidence="2">General stress protein 17M-like domain-containing protein</fullName>
    </recommendedName>
</protein>
<dbReference type="Proteomes" id="UP000053354">
    <property type="component" value="Chromosome"/>
</dbReference>
<name>A0A1B1S3F2_9BACL</name>
<evidence type="ECO:0000256" key="1">
    <source>
        <dbReference type="SAM" id="MobiDB-lite"/>
    </source>
</evidence>
<dbReference type="KEGG" id="pll:I858_012025"/>
<keyword evidence="4" id="KW-1185">Reference proteome</keyword>
<dbReference type="EMBL" id="CP016540">
    <property type="protein sequence ID" value="ANU27715.1"/>
    <property type="molecule type" value="Genomic_DNA"/>
</dbReference>
<accession>A0A1B1S3F2</accession>
<evidence type="ECO:0000259" key="2">
    <source>
        <dbReference type="Pfam" id="PF11181"/>
    </source>
</evidence>
<dbReference type="InterPro" id="IPR025889">
    <property type="entry name" value="GSP17M-like_dom"/>
</dbReference>
<proteinExistence type="predicted"/>
<dbReference type="RefSeq" id="WP_049694622.1">
    <property type="nucleotide sequence ID" value="NZ_CP016540.2"/>
</dbReference>
<dbReference type="AlphaFoldDB" id="A0A1B1S3F2"/>
<organism evidence="3 4">
    <name type="scientific">Planococcus versutus</name>
    <dbReference type="NCBI Taxonomy" id="1302659"/>
    <lineage>
        <taxon>Bacteria</taxon>
        <taxon>Bacillati</taxon>
        <taxon>Bacillota</taxon>
        <taxon>Bacilli</taxon>
        <taxon>Bacillales</taxon>
        <taxon>Caryophanaceae</taxon>
        <taxon>Planococcus</taxon>
    </lineage>
</organism>
<gene>
    <name evidence="3" type="ORF">I858_012025</name>
</gene>
<feature type="compositionally biased region" description="Basic and acidic residues" evidence="1">
    <location>
        <begin position="159"/>
        <end position="190"/>
    </location>
</feature>
<evidence type="ECO:0000313" key="4">
    <source>
        <dbReference type="Proteomes" id="UP000053354"/>
    </source>
</evidence>
<reference evidence="3" key="1">
    <citation type="submission" date="2016-10" db="EMBL/GenBank/DDBJ databases">
        <authorList>
            <person name="See-Too W.S."/>
        </authorList>
    </citation>
    <scope>NUCLEOTIDE SEQUENCE</scope>
    <source>
        <strain evidence="3">L10.15</strain>
    </source>
</reference>
<evidence type="ECO:0000313" key="3">
    <source>
        <dbReference type="EMBL" id="ANU27715.1"/>
    </source>
</evidence>
<sequence>MSGHKKVVAVVFSETDLQKKLQELKNNGYKEQDFHIMAKDTGHFKDYGFDRTEVDTFTDKFKGFVSGDSGVYEGVKSLNLSDEETERYTADLAKGGILLYEDEDEKTIMDEITNHEIDSSPETPTANQRKQFINSVDNNFDEQEDRFEHGESFAQDPTLIKEEHHNSFTTEQKPEIEKIRGGSSEAEKHSQSNKKYK</sequence>
<dbReference type="OrthoDB" id="2678178at2"/>
<feature type="domain" description="General stress protein 17M-like" evidence="2">
    <location>
        <begin position="7"/>
        <end position="95"/>
    </location>
</feature>
<dbReference type="STRING" id="1302659.I858_012025"/>
<dbReference type="Pfam" id="PF11181">
    <property type="entry name" value="YflT"/>
    <property type="match status" value="1"/>
</dbReference>